<gene>
    <name evidence="7" type="ORF">HERILL_LOCUS298</name>
</gene>
<dbReference type="InterPro" id="IPR021567">
    <property type="entry name" value="LEDGF_IBD"/>
</dbReference>
<dbReference type="InterPro" id="IPR000313">
    <property type="entry name" value="PWWP_dom"/>
</dbReference>
<dbReference type="OrthoDB" id="62853at2759"/>
<dbReference type="EMBL" id="LR899009">
    <property type="protein sequence ID" value="CAD7076911.1"/>
    <property type="molecule type" value="Genomic_DNA"/>
</dbReference>
<dbReference type="SMART" id="SM00293">
    <property type="entry name" value="PWWP"/>
    <property type="match status" value="1"/>
</dbReference>
<accession>A0A7R8UA12</accession>
<dbReference type="OMA" id="HKKFFAG"/>
<protein>
    <recommendedName>
        <fullName evidence="6">PWWP domain-containing protein</fullName>
    </recommendedName>
</protein>
<dbReference type="Gene3D" id="1.20.930.10">
    <property type="entry name" value="Conserved domain common to transcription factors TFIIS, elongin A, CRSP70"/>
    <property type="match status" value="1"/>
</dbReference>
<feature type="region of interest" description="Disordered" evidence="5">
    <location>
        <begin position="482"/>
        <end position="537"/>
    </location>
</feature>
<dbReference type="SUPFAM" id="SSF63748">
    <property type="entry name" value="Tudor/PWWP/MBT"/>
    <property type="match status" value="1"/>
</dbReference>
<feature type="compositionally biased region" description="Basic and acidic residues" evidence="5">
    <location>
        <begin position="226"/>
        <end position="239"/>
    </location>
</feature>
<feature type="region of interest" description="Disordered" evidence="5">
    <location>
        <begin position="131"/>
        <end position="197"/>
    </location>
</feature>
<dbReference type="GO" id="GO:0005634">
    <property type="term" value="C:nucleus"/>
    <property type="evidence" value="ECO:0007669"/>
    <property type="project" value="UniProtKB-SubCell"/>
</dbReference>
<evidence type="ECO:0000256" key="4">
    <source>
        <dbReference type="ARBA" id="ARBA00023242"/>
    </source>
</evidence>
<evidence type="ECO:0000256" key="3">
    <source>
        <dbReference type="ARBA" id="ARBA00023054"/>
    </source>
</evidence>
<evidence type="ECO:0000256" key="2">
    <source>
        <dbReference type="ARBA" id="ARBA00005309"/>
    </source>
</evidence>
<dbReference type="PROSITE" id="PS50812">
    <property type="entry name" value="PWWP"/>
    <property type="match status" value="1"/>
</dbReference>
<evidence type="ECO:0000259" key="6">
    <source>
        <dbReference type="PROSITE" id="PS50812"/>
    </source>
</evidence>
<organism evidence="7 8">
    <name type="scientific">Hermetia illucens</name>
    <name type="common">Black soldier fly</name>
    <dbReference type="NCBI Taxonomy" id="343691"/>
    <lineage>
        <taxon>Eukaryota</taxon>
        <taxon>Metazoa</taxon>
        <taxon>Ecdysozoa</taxon>
        <taxon>Arthropoda</taxon>
        <taxon>Hexapoda</taxon>
        <taxon>Insecta</taxon>
        <taxon>Pterygota</taxon>
        <taxon>Neoptera</taxon>
        <taxon>Endopterygota</taxon>
        <taxon>Diptera</taxon>
        <taxon>Brachycera</taxon>
        <taxon>Stratiomyomorpha</taxon>
        <taxon>Stratiomyidae</taxon>
        <taxon>Hermetiinae</taxon>
        <taxon>Hermetia</taxon>
    </lineage>
</organism>
<dbReference type="Pfam" id="PF00855">
    <property type="entry name" value="PWWP"/>
    <property type="match status" value="1"/>
</dbReference>
<comment type="similarity">
    <text evidence="2">Belongs to the HDGF family.</text>
</comment>
<keyword evidence="8" id="KW-1185">Reference proteome</keyword>
<dbReference type="PANTHER" id="PTHR12550:SF70">
    <property type="entry name" value="JIL-1 ANCHORING AND STABILIZING PROTEIN, ISOFORM A"/>
    <property type="match status" value="1"/>
</dbReference>
<feature type="domain" description="PWWP" evidence="6">
    <location>
        <begin position="10"/>
        <end position="60"/>
    </location>
</feature>
<name>A0A7R8UA12_HERIL</name>
<dbReference type="InParanoid" id="A0A7R8UA12"/>
<dbReference type="InterPro" id="IPR035441">
    <property type="entry name" value="TFIIS/LEDGF_dom_sf"/>
</dbReference>
<dbReference type="Gene3D" id="2.30.30.140">
    <property type="match status" value="1"/>
</dbReference>
<dbReference type="Proteomes" id="UP000594454">
    <property type="component" value="Chromosome 1"/>
</dbReference>
<dbReference type="FunCoup" id="A0A7R8UA12">
    <property type="interactions" value="889"/>
</dbReference>
<sequence length="537" mass="60994">MGKKDKQFQIGDLVFAKVKGYPPWPAKITKIASKKYNVYFYGTGETANIKLEDLFGYVDSKEKFATEKNMKRNNFREAMEQIEAALNGEDSAPISMEALRQDINEVPENNEADESKIDQTSLDADDTLVTNDTLNDSAVPDVDKSTVNTTVSETPIKDTEITSRSGRKIKPKRYIDEDEPPAVRRRTTSENTPVRPSKIAKIDNNVEEQKEKVSLTEISSNTNKVDSIDKDTGVNDSKKQPPITATSTLITKPEKHKNLLLAITPDGKCVGVKLDKNKPDSFASDSDRISWQKSTAKAAFKLKEDIESGKTDIGSVREQLDLNPNVPIHQIERMKHDMGIAENISQQKYLSLERTLIDMNLKIKSTVGLTKADVDKCLELLDEYRELEITPLMLKKNPHCVETMKRLRRYVGNLKEWKISDEEKLQFLEKAEKIRQKSESIYNNFKKMFTIPKGKSFWEAFTEEVEDFRERTKSLSADEKVTLIEEPIRSEPERVEADNGQNEEDQQPNSKNDEENSDSNNVTTEKLATPVETTEVN</sequence>
<evidence type="ECO:0000256" key="5">
    <source>
        <dbReference type="SAM" id="MobiDB-lite"/>
    </source>
</evidence>
<dbReference type="CDD" id="cd05834">
    <property type="entry name" value="PWWP_HRP"/>
    <property type="match status" value="1"/>
</dbReference>
<keyword evidence="3" id="KW-0175">Coiled coil</keyword>
<dbReference type="AlphaFoldDB" id="A0A7R8UA12"/>
<dbReference type="SUPFAM" id="SSF140576">
    <property type="entry name" value="HIV integrase-binding domain"/>
    <property type="match status" value="1"/>
</dbReference>
<evidence type="ECO:0000313" key="8">
    <source>
        <dbReference type="Proteomes" id="UP000594454"/>
    </source>
</evidence>
<feature type="compositionally biased region" description="Polar residues" evidence="5">
    <location>
        <begin position="522"/>
        <end position="537"/>
    </location>
</feature>
<feature type="compositionally biased region" description="Basic and acidic residues" evidence="5">
    <location>
        <begin position="482"/>
        <end position="497"/>
    </location>
</feature>
<dbReference type="InterPro" id="IPR036218">
    <property type="entry name" value="HIVI-bd_sf"/>
</dbReference>
<evidence type="ECO:0000313" key="7">
    <source>
        <dbReference type="EMBL" id="CAD7076911.1"/>
    </source>
</evidence>
<keyword evidence="4" id="KW-0539">Nucleus</keyword>
<dbReference type="PANTHER" id="PTHR12550">
    <property type="entry name" value="HEPATOMA-DERIVED GROWTH FACTOR-RELATED"/>
    <property type="match status" value="1"/>
</dbReference>
<evidence type="ECO:0000256" key="1">
    <source>
        <dbReference type="ARBA" id="ARBA00004123"/>
    </source>
</evidence>
<dbReference type="Pfam" id="PF11467">
    <property type="entry name" value="LEDGF"/>
    <property type="match status" value="1"/>
</dbReference>
<proteinExistence type="inferred from homology"/>
<comment type="subcellular location">
    <subcellularLocation>
        <location evidence="1">Nucleus</location>
    </subcellularLocation>
</comment>
<feature type="region of interest" description="Disordered" evidence="5">
    <location>
        <begin position="224"/>
        <end position="245"/>
    </location>
</feature>
<reference evidence="7 8" key="1">
    <citation type="submission" date="2020-11" db="EMBL/GenBank/DDBJ databases">
        <authorList>
            <person name="Wallbank WR R."/>
            <person name="Pardo Diaz C."/>
            <person name="Kozak K."/>
            <person name="Martin S."/>
            <person name="Jiggins C."/>
            <person name="Moest M."/>
            <person name="Warren A I."/>
            <person name="Generalovic N T."/>
            <person name="Byers J.R.P. K."/>
            <person name="Montejo-Kovacevich G."/>
            <person name="Yen C E."/>
        </authorList>
    </citation>
    <scope>NUCLEOTIDE SEQUENCE [LARGE SCALE GENOMIC DNA]</scope>
</reference>